<protein>
    <recommendedName>
        <fullName evidence="2">dUTP diphosphatase</fullName>
        <ecNumber evidence="2">3.6.1.23</ecNumber>
    </recommendedName>
</protein>
<evidence type="ECO:0000256" key="4">
    <source>
        <dbReference type="ARBA" id="ARBA00023080"/>
    </source>
</evidence>
<dbReference type="EC" id="3.6.1.23" evidence="2"/>
<comment type="similarity">
    <text evidence="1">Belongs to the dUTPase family.</text>
</comment>
<dbReference type="EMBL" id="WSFT01000004">
    <property type="protein sequence ID" value="MBS4536840.1"/>
    <property type="molecule type" value="Genomic_DNA"/>
</dbReference>
<dbReference type="AlphaFoldDB" id="A0A942Z7C7"/>
<dbReference type="GO" id="GO:0004170">
    <property type="term" value="F:dUTP diphosphatase activity"/>
    <property type="evidence" value="ECO:0007669"/>
    <property type="project" value="UniProtKB-EC"/>
</dbReference>
<dbReference type="Proteomes" id="UP000724672">
    <property type="component" value="Unassembled WGS sequence"/>
</dbReference>
<dbReference type="InterPro" id="IPR033704">
    <property type="entry name" value="dUTPase_trimeric"/>
</dbReference>
<comment type="catalytic activity">
    <reaction evidence="5">
        <text>dUTP + H2O = dUMP + diphosphate + H(+)</text>
        <dbReference type="Rhea" id="RHEA:10248"/>
        <dbReference type="ChEBI" id="CHEBI:15377"/>
        <dbReference type="ChEBI" id="CHEBI:15378"/>
        <dbReference type="ChEBI" id="CHEBI:33019"/>
        <dbReference type="ChEBI" id="CHEBI:61555"/>
        <dbReference type="ChEBI" id="CHEBI:246422"/>
        <dbReference type="EC" id="3.6.1.23"/>
    </reaction>
</comment>
<evidence type="ECO:0000256" key="3">
    <source>
        <dbReference type="ARBA" id="ARBA00022801"/>
    </source>
</evidence>
<name>A0A942Z7C7_9FIRM</name>
<dbReference type="Gene3D" id="2.70.40.10">
    <property type="match status" value="1"/>
</dbReference>
<keyword evidence="4" id="KW-0546">Nucleotide metabolism</keyword>
<comment type="caution">
    <text evidence="7">The sequence shown here is derived from an EMBL/GenBank/DDBJ whole genome shotgun (WGS) entry which is preliminary data.</text>
</comment>
<sequence length="154" mass="17328">MILKTRGFEVVKYEYRKHIDKKINLPVRGSKESAGYDFYTPEAFTLKPNEKKVVWTDIKAYMQRDEVLKLYIRSSIGIKKGLILSNGTGIIDKDYYSNVSNDGNIGIAITNISEEEVNININERIAQGVFLKYLVADNDTATEERLGGIGSTGI</sequence>
<dbReference type="Pfam" id="PF00692">
    <property type="entry name" value="dUTPase"/>
    <property type="match status" value="1"/>
</dbReference>
<dbReference type="GO" id="GO:0000287">
    <property type="term" value="F:magnesium ion binding"/>
    <property type="evidence" value="ECO:0007669"/>
    <property type="project" value="InterPro"/>
</dbReference>
<gene>
    <name evidence="7" type="ORF">GOQ27_00100</name>
</gene>
<accession>A0A942Z7C7</accession>
<evidence type="ECO:0000256" key="5">
    <source>
        <dbReference type="ARBA" id="ARBA00047686"/>
    </source>
</evidence>
<proteinExistence type="inferred from homology"/>
<evidence type="ECO:0000256" key="1">
    <source>
        <dbReference type="ARBA" id="ARBA00006581"/>
    </source>
</evidence>
<dbReference type="SUPFAM" id="SSF51283">
    <property type="entry name" value="dUTPase-like"/>
    <property type="match status" value="1"/>
</dbReference>
<organism evidence="7 8">
    <name type="scientific">Anaeromonas frigoriresistens</name>
    <dbReference type="NCBI Taxonomy" id="2683708"/>
    <lineage>
        <taxon>Bacteria</taxon>
        <taxon>Bacillati</taxon>
        <taxon>Bacillota</taxon>
        <taxon>Tissierellia</taxon>
        <taxon>Tissierellales</taxon>
        <taxon>Thermohalobacteraceae</taxon>
        <taxon>Anaeromonas</taxon>
    </lineage>
</organism>
<dbReference type="GO" id="GO:0046081">
    <property type="term" value="P:dUTP catabolic process"/>
    <property type="evidence" value="ECO:0007669"/>
    <property type="project" value="InterPro"/>
</dbReference>
<reference evidence="7" key="1">
    <citation type="submission" date="2019-12" db="EMBL/GenBank/DDBJ databases">
        <title>Clostridiaceae gen. nov. sp. nov., isolated from sediment in Xinjiang, China.</title>
        <authorList>
            <person name="Zhang R."/>
        </authorList>
    </citation>
    <scope>NUCLEOTIDE SEQUENCE</scope>
    <source>
        <strain evidence="7">D2Q-11</strain>
    </source>
</reference>
<dbReference type="PANTHER" id="PTHR11241">
    <property type="entry name" value="DEOXYURIDINE 5'-TRIPHOSPHATE NUCLEOTIDOHYDROLASE"/>
    <property type="match status" value="1"/>
</dbReference>
<keyword evidence="3 7" id="KW-0378">Hydrolase</keyword>
<evidence type="ECO:0000256" key="2">
    <source>
        <dbReference type="ARBA" id="ARBA00012379"/>
    </source>
</evidence>
<dbReference type="InterPro" id="IPR036157">
    <property type="entry name" value="dUTPase-like_sf"/>
</dbReference>
<feature type="domain" description="dUTPase-like" evidence="6">
    <location>
        <begin position="22"/>
        <end position="152"/>
    </location>
</feature>
<dbReference type="GO" id="GO:0006226">
    <property type="term" value="P:dUMP biosynthetic process"/>
    <property type="evidence" value="ECO:0007669"/>
    <property type="project" value="InterPro"/>
</dbReference>
<evidence type="ECO:0000259" key="6">
    <source>
        <dbReference type="Pfam" id="PF00692"/>
    </source>
</evidence>
<evidence type="ECO:0000313" key="8">
    <source>
        <dbReference type="Proteomes" id="UP000724672"/>
    </source>
</evidence>
<dbReference type="CDD" id="cd07557">
    <property type="entry name" value="trimeric_dUTPase"/>
    <property type="match status" value="1"/>
</dbReference>
<dbReference type="InterPro" id="IPR008181">
    <property type="entry name" value="dUTPase"/>
</dbReference>
<evidence type="ECO:0000313" key="7">
    <source>
        <dbReference type="EMBL" id="MBS4536840.1"/>
    </source>
</evidence>
<dbReference type="PANTHER" id="PTHR11241:SF0">
    <property type="entry name" value="DEOXYURIDINE 5'-TRIPHOSPHATE NUCLEOTIDOHYDROLASE"/>
    <property type="match status" value="1"/>
</dbReference>
<dbReference type="InterPro" id="IPR029054">
    <property type="entry name" value="dUTPase-like"/>
</dbReference>
<keyword evidence="8" id="KW-1185">Reference proteome</keyword>